<evidence type="ECO:0000256" key="5">
    <source>
        <dbReference type="ARBA" id="ARBA00023242"/>
    </source>
</evidence>
<keyword evidence="2 7" id="KW-0812">Transmembrane</keyword>
<comment type="caution">
    <text evidence="8">The sequence shown here is derived from an EMBL/GenBank/DDBJ whole genome shotgun (WGS) entry which is preliminary data.</text>
</comment>
<dbReference type="Gene3D" id="3.40.50.1820">
    <property type="entry name" value="alpha/beta hydrolase"/>
    <property type="match status" value="1"/>
</dbReference>
<dbReference type="InterPro" id="IPR029058">
    <property type="entry name" value="AB_hydrolase_fold"/>
</dbReference>
<protein>
    <recommendedName>
        <fullName evidence="10">Transmembrane protein 53</fullName>
    </recommendedName>
</protein>
<evidence type="ECO:0000256" key="7">
    <source>
        <dbReference type="SAM" id="Phobius"/>
    </source>
</evidence>
<dbReference type="SUPFAM" id="SSF53474">
    <property type="entry name" value="alpha/beta-Hydrolases"/>
    <property type="match status" value="1"/>
</dbReference>
<dbReference type="Proteomes" id="UP001329430">
    <property type="component" value="Chromosome 10"/>
</dbReference>
<dbReference type="PANTHER" id="PTHR12265">
    <property type="entry name" value="TRANSMEMBRANE PROTEIN 53"/>
    <property type="match status" value="1"/>
</dbReference>
<dbReference type="Pfam" id="PF05705">
    <property type="entry name" value="DUF829"/>
    <property type="match status" value="1"/>
</dbReference>
<keyword evidence="5" id="KW-0539">Nucleus</keyword>
<dbReference type="GO" id="GO:0005640">
    <property type="term" value="C:nuclear outer membrane"/>
    <property type="evidence" value="ECO:0007669"/>
    <property type="project" value="UniProtKB-SubCell"/>
</dbReference>
<accession>A0AAN7V304</accession>
<evidence type="ECO:0000256" key="2">
    <source>
        <dbReference type="ARBA" id="ARBA00022692"/>
    </source>
</evidence>
<feature type="transmembrane region" description="Helical" evidence="7">
    <location>
        <begin position="147"/>
        <end position="174"/>
    </location>
</feature>
<evidence type="ECO:0000256" key="6">
    <source>
        <dbReference type="ARBA" id="ARBA00034303"/>
    </source>
</evidence>
<evidence type="ECO:0000256" key="1">
    <source>
        <dbReference type="ARBA" id="ARBA00007387"/>
    </source>
</evidence>
<keyword evidence="4 7" id="KW-0472">Membrane</keyword>
<proteinExistence type="inferred from homology"/>
<sequence>MEDEQDNLEYYIKFPNPNKKNTNFIHQEKTPIVILFGWAGCQDRYLRKYSQMYEDIGLITLRYCAPVKFLFWKRNELRKIAERIVKLLIDMNFDNHPVIIHCFSNGGAFLYHNFLLALRGSTKTIKVKGVIYDSGPGPRRFMSLFRAISAIIGGRLICNFLLSIIVTSFLIIIWECDILKSCFVNDDYQSDPIEYLKVEDNTCPQYFIYSKADKLIFYEDVEYFINIRRKKGVDVSVLAFDDSPHVKHYAHYKNEYSEGVNGFLSTCLNA</sequence>
<evidence type="ECO:0008006" key="10">
    <source>
        <dbReference type="Google" id="ProtNLM"/>
    </source>
</evidence>
<comment type="subcellular location">
    <subcellularLocation>
        <location evidence="6">Nucleus outer membrane</location>
        <topology evidence="6">Single-pass membrane protein</topology>
    </subcellularLocation>
</comment>
<gene>
    <name evidence="8" type="ORF">RI129_012728</name>
</gene>
<organism evidence="8 9">
    <name type="scientific">Pyrocoelia pectoralis</name>
    <dbReference type="NCBI Taxonomy" id="417401"/>
    <lineage>
        <taxon>Eukaryota</taxon>
        <taxon>Metazoa</taxon>
        <taxon>Ecdysozoa</taxon>
        <taxon>Arthropoda</taxon>
        <taxon>Hexapoda</taxon>
        <taxon>Insecta</taxon>
        <taxon>Pterygota</taxon>
        <taxon>Neoptera</taxon>
        <taxon>Endopterygota</taxon>
        <taxon>Coleoptera</taxon>
        <taxon>Polyphaga</taxon>
        <taxon>Elateriformia</taxon>
        <taxon>Elateroidea</taxon>
        <taxon>Lampyridae</taxon>
        <taxon>Lampyrinae</taxon>
        <taxon>Pyrocoelia</taxon>
    </lineage>
</organism>
<evidence type="ECO:0000256" key="3">
    <source>
        <dbReference type="ARBA" id="ARBA00022989"/>
    </source>
</evidence>
<evidence type="ECO:0000256" key="4">
    <source>
        <dbReference type="ARBA" id="ARBA00023136"/>
    </source>
</evidence>
<keyword evidence="3 7" id="KW-1133">Transmembrane helix</keyword>
<evidence type="ECO:0000313" key="8">
    <source>
        <dbReference type="EMBL" id="KAK5638433.1"/>
    </source>
</evidence>
<name>A0AAN7V304_9COLE</name>
<keyword evidence="9" id="KW-1185">Reference proteome</keyword>
<dbReference type="EMBL" id="JAVRBK010000010">
    <property type="protein sequence ID" value="KAK5638433.1"/>
    <property type="molecule type" value="Genomic_DNA"/>
</dbReference>
<dbReference type="InterPro" id="IPR008547">
    <property type="entry name" value="DUF829_TMEM53"/>
</dbReference>
<comment type="similarity">
    <text evidence="1">Belongs to the TMEM53 family.</text>
</comment>
<reference evidence="8 9" key="1">
    <citation type="journal article" date="2024" name="Insects">
        <title>An Improved Chromosome-Level Genome Assembly of the Firefly Pyrocoelia pectoralis.</title>
        <authorList>
            <person name="Fu X."/>
            <person name="Meyer-Rochow V.B."/>
            <person name="Ballantyne L."/>
            <person name="Zhu X."/>
        </authorList>
    </citation>
    <scope>NUCLEOTIDE SEQUENCE [LARGE SCALE GENOMIC DNA]</scope>
    <source>
        <strain evidence="8">XCY_ONT2</strain>
    </source>
</reference>
<evidence type="ECO:0000313" key="9">
    <source>
        <dbReference type="Proteomes" id="UP001329430"/>
    </source>
</evidence>
<dbReference type="PANTHER" id="PTHR12265:SF30">
    <property type="entry name" value="TRANSMEMBRANE PROTEIN 53"/>
    <property type="match status" value="1"/>
</dbReference>
<dbReference type="AlphaFoldDB" id="A0AAN7V304"/>